<feature type="compositionally biased region" description="Low complexity" evidence="1">
    <location>
        <begin position="251"/>
        <end position="262"/>
    </location>
</feature>
<dbReference type="InterPro" id="IPR013922">
    <property type="entry name" value="Cyclin_PHO80-like"/>
</dbReference>
<feature type="compositionally biased region" description="Pro residues" evidence="1">
    <location>
        <begin position="1"/>
        <end position="12"/>
    </location>
</feature>
<dbReference type="SUPFAM" id="SSF47954">
    <property type="entry name" value="Cyclin-like"/>
    <property type="match status" value="1"/>
</dbReference>
<comment type="caution">
    <text evidence="3">The sequence shown here is derived from an EMBL/GenBank/DDBJ whole genome shotgun (WGS) entry which is preliminary data.</text>
</comment>
<feature type="compositionally biased region" description="Basic and acidic residues" evidence="1">
    <location>
        <begin position="14"/>
        <end position="24"/>
    </location>
</feature>
<keyword evidence="4" id="KW-1185">Reference proteome</keyword>
<dbReference type="PANTHER" id="PTHR15615:SF108">
    <property type="entry name" value="PROTEIN CNPPD1"/>
    <property type="match status" value="1"/>
</dbReference>
<dbReference type="PANTHER" id="PTHR15615">
    <property type="match status" value="1"/>
</dbReference>
<dbReference type="CDD" id="cd20557">
    <property type="entry name" value="CYCLIN_ScPCL1-like"/>
    <property type="match status" value="1"/>
</dbReference>
<dbReference type="InterPro" id="IPR006671">
    <property type="entry name" value="Cyclin_N"/>
</dbReference>
<gene>
    <name evidence="3" type="ORF">KFE25_002928</name>
</gene>
<dbReference type="Proteomes" id="UP000751190">
    <property type="component" value="Unassembled WGS sequence"/>
</dbReference>
<protein>
    <recommendedName>
        <fullName evidence="2">Cyclin N-terminal domain-containing protein</fullName>
    </recommendedName>
</protein>
<dbReference type="EMBL" id="JAGTXO010000010">
    <property type="protein sequence ID" value="KAG8465621.1"/>
    <property type="molecule type" value="Genomic_DNA"/>
</dbReference>
<evidence type="ECO:0000313" key="4">
    <source>
        <dbReference type="Proteomes" id="UP000751190"/>
    </source>
</evidence>
<evidence type="ECO:0000259" key="2">
    <source>
        <dbReference type="Pfam" id="PF00134"/>
    </source>
</evidence>
<dbReference type="InterPro" id="IPR036915">
    <property type="entry name" value="Cyclin-like_sf"/>
</dbReference>
<feature type="domain" description="Cyclin N-terminal" evidence="2">
    <location>
        <begin position="109"/>
        <end position="206"/>
    </location>
</feature>
<accession>A0A8J6CC14</accession>
<evidence type="ECO:0000256" key="1">
    <source>
        <dbReference type="SAM" id="MobiDB-lite"/>
    </source>
</evidence>
<organism evidence="3 4">
    <name type="scientific">Diacronema lutheri</name>
    <name type="common">Unicellular marine alga</name>
    <name type="synonym">Monochrysis lutheri</name>
    <dbReference type="NCBI Taxonomy" id="2081491"/>
    <lineage>
        <taxon>Eukaryota</taxon>
        <taxon>Haptista</taxon>
        <taxon>Haptophyta</taxon>
        <taxon>Pavlovophyceae</taxon>
        <taxon>Pavlovales</taxon>
        <taxon>Pavlovaceae</taxon>
        <taxon>Diacronema</taxon>
    </lineage>
</organism>
<feature type="region of interest" description="Disordered" evidence="1">
    <location>
        <begin position="1"/>
        <end position="24"/>
    </location>
</feature>
<dbReference type="Pfam" id="PF00134">
    <property type="entry name" value="Cyclin_N"/>
    <property type="match status" value="1"/>
</dbReference>
<sequence length="279" mass="31141">MSVASPPAPALPVRPERRTLDENLHPPPITLADVDENLVIRGFAHALTRHLHAFHVLTVGSGVWSTEPPPCETPLFSERAVRFHLGGDENTWAASDRTQPPADIARQIEHFLRSIYTGVDLEPPVVVYALVLIERFARCAGEIRGTVRMHTLRPLVITALIIACKLYFDEDVYVGDFTRLALGDDDRTVEPLVRCEVGFLQHISYVMIVRPRTFAQYLYALKNLVREEQHATDAAAPPPPPRVSPPHLEHVQQQTQQLRLQHGATGGNDEPMPPADRPP</sequence>
<dbReference type="AlphaFoldDB" id="A0A8J6CC14"/>
<dbReference type="OrthoDB" id="10250320at2759"/>
<feature type="region of interest" description="Disordered" evidence="1">
    <location>
        <begin position="230"/>
        <end position="279"/>
    </location>
</feature>
<dbReference type="GO" id="GO:0019901">
    <property type="term" value="F:protein kinase binding"/>
    <property type="evidence" value="ECO:0007669"/>
    <property type="project" value="InterPro"/>
</dbReference>
<proteinExistence type="predicted"/>
<reference evidence="3" key="1">
    <citation type="submission" date="2021-05" db="EMBL/GenBank/DDBJ databases">
        <title>The genome of the haptophyte Pavlova lutheri (Diacronema luteri, Pavlovales) - a model for lipid biosynthesis in eukaryotic algae.</title>
        <authorList>
            <person name="Hulatt C.J."/>
            <person name="Posewitz M.C."/>
        </authorList>
    </citation>
    <scope>NUCLEOTIDE SEQUENCE</scope>
    <source>
        <strain evidence="3">NIVA-4/92</strain>
    </source>
</reference>
<name>A0A8J6CC14_DIALT</name>
<evidence type="ECO:0000313" key="3">
    <source>
        <dbReference type="EMBL" id="KAG8465621.1"/>
    </source>
</evidence>
<dbReference type="Gene3D" id="1.10.472.10">
    <property type="entry name" value="Cyclin-like"/>
    <property type="match status" value="1"/>
</dbReference>